<proteinExistence type="predicted"/>
<dbReference type="RefSeq" id="WP_233051737.1">
    <property type="nucleotide sequence ID" value="NZ_JAIMJA010000004.1"/>
</dbReference>
<sequence length="112" mass="12873">MNNEYLSLAIQKLLEGLTLNEAKHLLNQAQQDYEIGINRSQVKQTKPYCENAYRKPKPSKIQQDAEVEAFILNQHYMTQTEMLKLLKAKFGAYRAPSKSGLNRYLKGLRGAK</sequence>
<accession>A0ABS8W5A4</accession>
<dbReference type="Proteomes" id="UP001201273">
    <property type="component" value="Unassembled WGS sequence"/>
</dbReference>
<evidence type="ECO:0000313" key="2">
    <source>
        <dbReference type="Proteomes" id="UP001201273"/>
    </source>
</evidence>
<name>A0ABS8W5A4_9GAMM</name>
<organism evidence="1 2">
    <name type="scientific">Motilimonas cestriensis</name>
    <dbReference type="NCBI Taxonomy" id="2742685"/>
    <lineage>
        <taxon>Bacteria</taxon>
        <taxon>Pseudomonadati</taxon>
        <taxon>Pseudomonadota</taxon>
        <taxon>Gammaproteobacteria</taxon>
        <taxon>Alteromonadales</taxon>
        <taxon>Alteromonadales genera incertae sedis</taxon>
        <taxon>Motilimonas</taxon>
    </lineage>
</organism>
<reference evidence="1 2" key="1">
    <citation type="journal article" date="2022" name="Environ. Microbiol. Rep.">
        <title>Eco-phylogenetic analyses reveal divergent evolution of vitamin B12 metabolism in the marine bacterial family 'Psychromonadaceae'.</title>
        <authorList>
            <person name="Jin X."/>
            <person name="Yang Y."/>
            <person name="Cao H."/>
            <person name="Gao B."/>
            <person name="Zhao Z."/>
        </authorList>
    </citation>
    <scope>NUCLEOTIDE SEQUENCE [LARGE SCALE GENOMIC DNA]</scope>
    <source>
        <strain evidence="1 2">MKS20</strain>
    </source>
</reference>
<comment type="caution">
    <text evidence="1">The sequence shown here is derived from an EMBL/GenBank/DDBJ whole genome shotgun (WGS) entry which is preliminary data.</text>
</comment>
<gene>
    <name evidence="1" type="ORF">K6Y31_04945</name>
</gene>
<dbReference type="EMBL" id="JAIMJA010000004">
    <property type="protein sequence ID" value="MCE2594157.1"/>
    <property type="molecule type" value="Genomic_DNA"/>
</dbReference>
<keyword evidence="2" id="KW-1185">Reference proteome</keyword>
<evidence type="ECO:0000313" key="1">
    <source>
        <dbReference type="EMBL" id="MCE2594157.1"/>
    </source>
</evidence>
<protein>
    <submittedName>
        <fullName evidence="1">Uncharacterized protein</fullName>
    </submittedName>
</protein>